<dbReference type="InterPro" id="IPR029063">
    <property type="entry name" value="SAM-dependent_MTases_sf"/>
</dbReference>
<proteinExistence type="predicted"/>
<dbReference type="GO" id="GO:0032259">
    <property type="term" value="P:methylation"/>
    <property type="evidence" value="ECO:0007669"/>
    <property type="project" value="UniProtKB-KW"/>
</dbReference>
<gene>
    <name evidence="2" type="ORF">SGUI_2198</name>
</gene>
<evidence type="ECO:0000313" key="2">
    <source>
        <dbReference type="EMBL" id="ANS79594.1"/>
    </source>
</evidence>
<dbReference type="CDD" id="cd02440">
    <property type="entry name" value="AdoMet_MTases"/>
    <property type="match status" value="1"/>
</dbReference>
<dbReference type="Gene3D" id="2.20.130.10">
    <property type="entry name" value="CAC2371-like domains"/>
    <property type="match status" value="1"/>
</dbReference>
<dbReference type="EMBL" id="CP014989">
    <property type="protein sequence ID" value="ANS79594.1"/>
    <property type="molecule type" value="Genomic_DNA"/>
</dbReference>
<name>A0A1B1NDU7_9MICO</name>
<dbReference type="AlphaFoldDB" id="A0A1B1NDU7"/>
<evidence type="ECO:0000259" key="1">
    <source>
        <dbReference type="Pfam" id="PF13649"/>
    </source>
</evidence>
<feature type="domain" description="Methyltransferase" evidence="1">
    <location>
        <begin position="40"/>
        <end position="134"/>
    </location>
</feature>
<dbReference type="Gene3D" id="3.40.50.150">
    <property type="entry name" value="Vaccinia Virus protein VP39"/>
    <property type="match status" value="1"/>
</dbReference>
<keyword evidence="3" id="KW-1185">Reference proteome</keyword>
<dbReference type="Proteomes" id="UP000092482">
    <property type="component" value="Chromosome"/>
</dbReference>
<accession>A0A1B1NDU7</accession>
<dbReference type="SUPFAM" id="SSF53335">
    <property type="entry name" value="S-adenosyl-L-methionine-dependent methyltransferases"/>
    <property type="match status" value="1"/>
</dbReference>
<dbReference type="Pfam" id="PF13649">
    <property type="entry name" value="Methyltransf_25"/>
    <property type="match status" value="1"/>
</dbReference>
<evidence type="ECO:0000313" key="3">
    <source>
        <dbReference type="Proteomes" id="UP000092482"/>
    </source>
</evidence>
<reference evidence="2 3" key="1">
    <citation type="submission" date="2016-03" db="EMBL/GenBank/DDBJ databases">
        <title>Shallow-sea hydrothermal system.</title>
        <authorList>
            <person name="Tang K."/>
        </authorList>
    </citation>
    <scope>NUCLEOTIDE SEQUENCE [LARGE SCALE GENOMIC DNA]</scope>
    <source>
        <strain evidence="2 3">JLT9</strain>
    </source>
</reference>
<dbReference type="KEGG" id="serj:SGUI_2198"/>
<dbReference type="GO" id="GO:0008168">
    <property type="term" value="F:methyltransferase activity"/>
    <property type="evidence" value="ECO:0007669"/>
    <property type="project" value="UniProtKB-KW"/>
</dbReference>
<keyword evidence="2" id="KW-0808">Transferase</keyword>
<protein>
    <submittedName>
        <fullName evidence="2">Methyltransferase</fullName>
    </submittedName>
</protein>
<dbReference type="RefSeq" id="WP_066640119.1">
    <property type="nucleotide sequence ID" value="NZ_CP014989.1"/>
</dbReference>
<keyword evidence="2" id="KW-0489">Methyltransferase</keyword>
<dbReference type="OrthoDB" id="9804312at2"/>
<organism evidence="2 3">
    <name type="scientific">Serinicoccus hydrothermalis</name>
    <dbReference type="NCBI Taxonomy" id="1758689"/>
    <lineage>
        <taxon>Bacteria</taxon>
        <taxon>Bacillati</taxon>
        <taxon>Actinomycetota</taxon>
        <taxon>Actinomycetes</taxon>
        <taxon>Micrococcales</taxon>
        <taxon>Ornithinimicrobiaceae</taxon>
        <taxon>Serinicoccus</taxon>
    </lineage>
</organism>
<dbReference type="STRING" id="1758689.SGUI_2198"/>
<sequence>MDAADFYTGLVAELYHPLKAHSFDAAPYRSFIERWGEPALELGCGDGEPLLDLRAFGLEVDGVDSSADMLERCAREAQERGLEVMLHHQRMEDLTLPRRYRSIFLAGPTLTLLPDDATAGRALDAISRHLHPDGRALVPVSEPAPTPPETIGSVRRSVAPDGSVIRVAVLGARRDEHTRTQVTTLRYEREQDGRTQRLDRDWTLHWYPRDVLTGLVAAAGLTIDEVTGPDGQPASDTETDVQLVLRQR</sequence>
<dbReference type="InterPro" id="IPR041698">
    <property type="entry name" value="Methyltransf_25"/>
</dbReference>